<keyword evidence="5" id="KW-0472">Membrane</keyword>
<dbReference type="InterPro" id="IPR021137">
    <property type="entry name" value="Ribosomal_bL35-like"/>
</dbReference>
<dbReference type="SUPFAM" id="SSF143034">
    <property type="entry name" value="L35p-like"/>
    <property type="match status" value="1"/>
</dbReference>
<dbReference type="EMBL" id="HBJA01003700">
    <property type="protein sequence ID" value="CAE0790074.1"/>
    <property type="molecule type" value="Transcribed_RNA"/>
</dbReference>
<evidence type="ECO:0000256" key="4">
    <source>
        <dbReference type="RuleBase" id="RU000568"/>
    </source>
</evidence>
<organism evidence="6">
    <name type="scientific">Eutreptiella gymnastica</name>
    <dbReference type="NCBI Taxonomy" id="73025"/>
    <lineage>
        <taxon>Eukaryota</taxon>
        <taxon>Discoba</taxon>
        <taxon>Euglenozoa</taxon>
        <taxon>Euglenida</taxon>
        <taxon>Spirocuta</taxon>
        <taxon>Euglenophyceae</taxon>
        <taxon>Eutreptiales</taxon>
        <taxon>Eutreptiaceae</taxon>
        <taxon>Eutreptiella</taxon>
    </lineage>
</organism>
<dbReference type="GO" id="GO:0006412">
    <property type="term" value="P:translation"/>
    <property type="evidence" value="ECO:0007669"/>
    <property type="project" value="InterPro"/>
</dbReference>
<feature type="transmembrane region" description="Helical" evidence="5">
    <location>
        <begin position="21"/>
        <end position="41"/>
    </location>
</feature>
<accession>A0A7S4C8H9</accession>
<dbReference type="PRINTS" id="PR00064">
    <property type="entry name" value="RIBOSOMALL35"/>
</dbReference>
<dbReference type="Pfam" id="PF01632">
    <property type="entry name" value="Ribosomal_L35p"/>
    <property type="match status" value="1"/>
</dbReference>
<dbReference type="PROSITE" id="PS00936">
    <property type="entry name" value="RIBOSOMAL_L35"/>
    <property type="match status" value="1"/>
</dbReference>
<dbReference type="NCBIfam" id="TIGR00001">
    <property type="entry name" value="rpmI_bact"/>
    <property type="match status" value="1"/>
</dbReference>
<gene>
    <name evidence="6" type="ORF">EGYM00163_LOCUS1188</name>
</gene>
<dbReference type="InterPro" id="IPR037229">
    <property type="entry name" value="Ribosomal_bL35_sf"/>
</dbReference>
<evidence type="ECO:0000256" key="1">
    <source>
        <dbReference type="ARBA" id="ARBA00006598"/>
    </source>
</evidence>
<protein>
    <recommendedName>
        <fullName evidence="4">50S ribosomal protein L35</fullName>
    </recommendedName>
</protein>
<reference evidence="6" key="1">
    <citation type="submission" date="2021-01" db="EMBL/GenBank/DDBJ databases">
        <authorList>
            <person name="Corre E."/>
            <person name="Pelletier E."/>
            <person name="Niang G."/>
            <person name="Scheremetjew M."/>
            <person name="Finn R."/>
            <person name="Kale V."/>
            <person name="Holt S."/>
            <person name="Cochrane G."/>
            <person name="Meng A."/>
            <person name="Brown T."/>
            <person name="Cohen L."/>
        </authorList>
    </citation>
    <scope>NUCLEOTIDE SEQUENCE</scope>
    <source>
        <strain evidence="6">CCMP1594</strain>
    </source>
</reference>
<evidence type="ECO:0000256" key="5">
    <source>
        <dbReference type="SAM" id="Phobius"/>
    </source>
</evidence>
<evidence type="ECO:0000256" key="2">
    <source>
        <dbReference type="ARBA" id="ARBA00022980"/>
    </source>
</evidence>
<dbReference type="PANTHER" id="PTHR33343">
    <property type="entry name" value="54S RIBOSOMAL PROTEIN BL35M"/>
    <property type="match status" value="1"/>
</dbReference>
<keyword evidence="5" id="KW-1133">Transmembrane helix</keyword>
<evidence type="ECO:0000313" key="6">
    <source>
        <dbReference type="EMBL" id="CAE0790074.1"/>
    </source>
</evidence>
<dbReference type="InterPro" id="IPR018265">
    <property type="entry name" value="Ribosomal_bL35_CS"/>
</dbReference>
<name>A0A7S4C8H9_9EUGL</name>
<dbReference type="Gene3D" id="4.10.410.60">
    <property type="match status" value="1"/>
</dbReference>
<feature type="transmembrane region" description="Helical" evidence="5">
    <location>
        <begin position="115"/>
        <end position="134"/>
    </location>
</feature>
<dbReference type="GO" id="GO:0003735">
    <property type="term" value="F:structural constituent of ribosome"/>
    <property type="evidence" value="ECO:0007669"/>
    <property type="project" value="InterPro"/>
</dbReference>
<proteinExistence type="inferred from homology"/>
<keyword evidence="3 4" id="KW-0687">Ribonucleoprotein</keyword>
<keyword evidence="5" id="KW-0812">Transmembrane</keyword>
<sequence>MYSSSTPILPVHTGENVRTGSMAGLLVASGVAGMLVAFMIMPSSSAPTQFVSTATVQPHMATRVAADMSQGIGAVRGTVSYPEAIYGADAFEYTADEMPAPVVPTFQPNTLLQRGTVYIAALAALTAAGALVFWRRAFAQQPAYLGPIDLDLPTEESGFSLPAFLAAAKNKLKTRKSVAKRYKVTGSGKVMRRAGMKGHMLEKKNSKRKNKLSGKVEIQSDKMSKNVKDMIH</sequence>
<dbReference type="AlphaFoldDB" id="A0A7S4C8H9"/>
<dbReference type="PANTHER" id="PTHR33343:SF1">
    <property type="entry name" value="LARGE RIBOSOMAL SUBUNIT PROTEIN BL35M"/>
    <property type="match status" value="1"/>
</dbReference>
<keyword evidence="2 4" id="KW-0689">Ribosomal protein</keyword>
<dbReference type="HAMAP" id="MF_00514">
    <property type="entry name" value="Ribosomal_bL35"/>
    <property type="match status" value="1"/>
</dbReference>
<comment type="similarity">
    <text evidence="1 4">Belongs to the bacterial ribosomal protein bL35 family.</text>
</comment>
<dbReference type="GO" id="GO:0015934">
    <property type="term" value="C:large ribosomal subunit"/>
    <property type="evidence" value="ECO:0007669"/>
    <property type="project" value="TreeGrafter"/>
</dbReference>
<evidence type="ECO:0000256" key="3">
    <source>
        <dbReference type="ARBA" id="ARBA00023274"/>
    </source>
</evidence>
<dbReference type="InterPro" id="IPR001706">
    <property type="entry name" value="Ribosomal_bL35"/>
</dbReference>